<dbReference type="InterPro" id="IPR044964">
    <property type="entry name" value="RCD1/SRO1-5"/>
</dbReference>
<evidence type="ECO:0000259" key="2">
    <source>
        <dbReference type="Pfam" id="PF23467"/>
    </source>
</evidence>
<dbReference type="PANTHER" id="PTHR32263:SF41">
    <property type="entry name" value="INACTIVE POLY [ADP-RIBOSE] POLYMERASE RCD1-LIKE ISOFORM X1"/>
    <property type="match status" value="1"/>
</dbReference>
<proteinExistence type="predicted"/>
<dbReference type="Proteomes" id="UP001371456">
    <property type="component" value="Unassembled WGS sequence"/>
</dbReference>
<organism evidence="3 4">
    <name type="scientific">Solanum bulbocastanum</name>
    <name type="common">Wild potato</name>
    <dbReference type="NCBI Taxonomy" id="147425"/>
    <lineage>
        <taxon>Eukaryota</taxon>
        <taxon>Viridiplantae</taxon>
        <taxon>Streptophyta</taxon>
        <taxon>Embryophyta</taxon>
        <taxon>Tracheophyta</taxon>
        <taxon>Spermatophyta</taxon>
        <taxon>Magnoliopsida</taxon>
        <taxon>eudicotyledons</taxon>
        <taxon>Gunneridae</taxon>
        <taxon>Pentapetalae</taxon>
        <taxon>asterids</taxon>
        <taxon>lamiids</taxon>
        <taxon>Solanales</taxon>
        <taxon>Solanaceae</taxon>
        <taxon>Solanoideae</taxon>
        <taxon>Solaneae</taxon>
        <taxon>Solanum</taxon>
    </lineage>
</organism>
<evidence type="ECO:0000256" key="1">
    <source>
        <dbReference type="SAM" id="Phobius"/>
    </source>
</evidence>
<feature type="domain" description="RCD1 WWE" evidence="2">
    <location>
        <begin position="3"/>
        <end position="53"/>
    </location>
</feature>
<keyword evidence="1" id="KW-0472">Membrane</keyword>
<sequence length="118" mass="13594">MAKKDLRIKRSAMEVVFSRNNYMLDFFKMMLLDLKSGMHQPIAWINEAGKCFFLEVLAYCDELHGFLLSYAGLPSSKGRITSIMKYRLAILIHLAPTPVTSLVFIFSLLFVVRSGKWR</sequence>
<dbReference type="AlphaFoldDB" id="A0AAN8Y1X9"/>
<feature type="transmembrane region" description="Helical" evidence="1">
    <location>
        <begin position="88"/>
        <end position="112"/>
    </location>
</feature>
<name>A0AAN8Y1X9_SOLBU</name>
<dbReference type="PANTHER" id="PTHR32263">
    <property type="entry name" value="INACTIVE POLY [ADP-RIBOSE] POLYMERASE SRO4-RELATED"/>
    <property type="match status" value="1"/>
</dbReference>
<accession>A0AAN8Y1X9</accession>
<dbReference type="EMBL" id="JBANQN010000011">
    <property type="protein sequence ID" value="KAK6775962.1"/>
    <property type="molecule type" value="Genomic_DNA"/>
</dbReference>
<gene>
    <name evidence="3" type="ORF">RDI58_026963</name>
</gene>
<keyword evidence="1" id="KW-1133">Transmembrane helix</keyword>
<evidence type="ECO:0000313" key="4">
    <source>
        <dbReference type="Proteomes" id="UP001371456"/>
    </source>
</evidence>
<comment type="caution">
    <text evidence="3">The sequence shown here is derived from an EMBL/GenBank/DDBJ whole genome shotgun (WGS) entry which is preliminary data.</text>
</comment>
<evidence type="ECO:0000313" key="3">
    <source>
        <dbReference type="EMBL" id="KAK6775962.1"/>
    </source>
</evidence>
<keyword evidence="1" id="KW-0812">Transmembrane</keyword>
<dbReference type="Pfam" id="PF23467">
    <property type="entry name" value="WWE_5"/>
    <property type="match status" value="1"/>
</dbReference>
<reference evidence="3 4" key="1">
    <citation type="submission" date="2024-02" db="EMBL/GenBank/DDBJ databases">
        <title>de novo genome assembly of Solanum bulbocastanum strain 11H21.</title>
        <authorList>
            <person name="Hosaka A.J."/>
        </authorList>
    </citation>
    <scope>NUCLEOTIDE SEQUENCE [LARGE SCALE GENOMIC DNA]</scope>
    <source>
        <tissue evidence="3">Young leaves</tissue>
    </source>
</reference>
<keyword evidence="4" id="KW-1185">Reference proteome</keyword>
<dbReference type="InterPro" id="IPR057823">
    <property type="entry name" value="WWE_RCD1"/>
</dbReference>
<protein>
    <recommendedName>
        <fullName evidence="2">RCD1 WWE domain-containing protein</fullName>
    </recommendedName>
</protein>